<dbReference type="Pfam" id="PF00593">
    <property type="entry name" value="TonB_dep_Rec_b-barrel"/>
    <property type="match status" value="1"/>
</dbReference>
<name>A0ABW9XH39_9SPHN</name>
<dbReference type="SUPFAM" id="SSF56935">
    <property type="entry name" value="Porins"/>
    <property type="match status" value="1"/>
</dbReference>
<dbReference type="PANTHER" id="PTHR32552">
    <property type="entry name" value="FERRICHROME IRON RECEPTOR-RELATED"/>
    <property type="match status" value="1"/>
</dbReference>
<keyword evidence="6" id="KW-0408">Iron</keyword>
<evidence type="ECO:0000256" key="12">
    <source>
        <dbReference type="RuleBase" id="RU003357"/>
    </source>
</evidence>
<feature type="domain" description="TonB-dependent receptor-like beta-barrel" evidence="13">
    <location>
        <begin position="267"/>
        <end position="652"/>
    </location>
</feature>
<evidence type="ECO:0000313" key="16">
    <source>
        <dbReference type="Proteomes" id="UP000753724"/>
    </source>
</evidence>
<keyword evidence="2 11" id="KW-0813">Transport</keyword>
<dbReference type="InterPro" id="IPR039426">
    <property type="entry name" value="TonB-dep_rcpt-like"/>
</dbReference>
<evidence type="ECO:0000256" key="8">
    <source>
        <dbReference type="ARBA" id="ARBA00023077"/>
    </source>
</evidence>
<keyword evidence="16" id="KW-1185">Reference proteome</keyword>
<accession>A0ABW9XH39</accession>
<evidence type="ECO:0000313" key="15">
    <source>
        <dbReference type="EMBL" id="NBC37874.1"/>
    </source>
</evidence>
<evidence type="ECO:0000256" key="11">
    <source>
        <dbReference type="PROSITE-ProRule" id="PRU01360"/>
    </source>
</evidence>
<keyword evidence="4" id="KW-0410">Iron transport</keyword>
<dbReference type="InterPro" id="IPR036942">
    <property type="entry name" value="Beta-barrel_TonB_sf"/>
</dbReference>
<evidence type="ECO:0000256" key="2">
    <source>
        <dbReference type="ARBA" id="ARBA00022448"/>
    </source>
</evidence>
<keyword evidence="10 11" id="KW-0998">Cell outer membrane</keyword>
<dbReference type="InterPro" id="IPR012910">
    <property type="entry name" value="Plug_dom"/>
</dbReference>
<dbReference type="Pfam" id="PF07715">
    <property type="entry name" value="Plug"/>
    <property type="match status" value="1"/>
</dbReference>
<evidence type="ECO:0000256" key="10">
    <source>
        <dbReference type="ARBA" id="ARBA00023237"/>
    </source>
</evidence>
<dbReference type="RefSeq" id="WP_161720371.1">
    <property type="nucleotide sequence ID" value="NZ_JAAAPO010000007.1"/>
</dbReference>
<dbReference type="InterPro" id="IPR000531">
    <property type="entry name" value="Beta-barrel_TonB"/>
</dbReference>
<dbReference type="PANTHER" id="PTHR32552:SF81">
    <property type="entry name" value="TONB-DEPENDENT OUTER MEMBRANE RECEPTOR"/>
    <property type="match status" value="1"/>
</dbReference>
<comment type="similarity">
    <text evidence="11 12">Belongs to the TonB-dependent receptor family.</text>
</comment>
<dbReference type="EMBL" id="JAAAPO010000007">
    <property type="protein sequence ID" value="NBC37874.1"/>
    <property type="molecule type" value="Genomic_DNA"/>
</dbReference>
<evidence type="ECO:0000259" key="14">
    <source>
        <dbReference type="Pfam" id="PF07715"/>
    </source>
</evidence>
<evidence type="ECO:0000259" key="13">
    <source>
        <dbReference type="Pfam" id="PF00593"/>
    </source>
</evidence>
<reference evidence="16" key="1">
    <citation type="submission" date="2020-01" db="EMBL/GenBank/DDBJ databases">
        <title>Sphingomonas sp. strain CSW-10.</title>
        <authorList>
            <person name="Chen W.-M."/>
        </authorList>
    </citation>
    <scope>NUCLEOTIDE SEQUENCE [LARGE SCALE GENOMIC DNA]</scope>
    <source>
        <strain evidence="16">FSY-8</strain>
    </source>
</reference>
<evidence type="ECO:0000256" key="9">
    <source>
        <dbReference type="ARBA" id="ARBA00023136"/>
    </source>
</evidence>
<organism evidence="15 16">
    <name type="scientific">Novosphingobium ovatum</name>
    <dbReference type="NCBI Taxonomy" id="1908523"/>
    <lineage>
        <taxon>Bacteria</taxon>
        <taxon>Pseudomonadati</taxon>
        <taxon>Pseudomonadota</taxon>
        <taxon>Alphaproteobacteria</taxon>
        <taxon>Sphingomonadales</taxon>
        <taxon>Sphingomonadaceae</taxon>
        <taxon>Novosphingobium</taxon>
    </lineage>
</organism>
<keyword evidence="5 11" id="KW-0812">Transmembrane</keyword>
<evidence type="ECO:0000256" key="3">
    <source>
        <dbReference type="ARBA" id="ARBA00022452"/>
    </source>
</evidence>
<dbReference type="PROSITE" id="PS52016">
    <property type="entry name" value="TONB_DEPENDENT_REC_3"/>
    <property type="match status" value="1"/>
</dbReference>
<evidence type="ECO:0000256" key="4">
    <source>
        <dbReference type="ARBA" id="ARBA00022496"/>
    </source>
</evidence>
<proteinExistence type="inferred from homology"/>
<evidence type="ECO:0000256" key="1">
    <source>
        <dbReference type="ARBA" id="ARBA00004571"/>
    </source>
</evidence>
<evidence type="ECO:0000256" key="6">
    <source>
        <dbReference type="ARBA" id="ARBA00023004"/>
    </source>
</evidence>
<gene>
    <name evidence="15" type="ORF">GTZ99_15065</name>
</gene>
<dbReference type="Gene3D" id="2.40.170.20">
    <property type="entry name" value="TonB-dependent receptor, beta-barrel domain"/>
    <property type="match status" value="1"/>
</dbReference>
<keyword evidence="9 11" id="KW-0472">Membrane</keyword>
<sequence length="688" mass="75307">MSPAHAIAQTAQPEATGGLTEIVVTAEKRESTAQKTPIAMTVATGAQLAQAGVSDVNGLSNIAPTLNVAQNNQNTLITIRGVSSRDYTETGNPAVAISTDNFYLQNGTALNVGFFDLDRIEVLRGPQGTLYGRNATAGAINIQTAKPKKRTEGSMTAGFGYKNALLVEGMLNTGITDNLFVRGSFSVHQRDAYRDNGSLSSANSGLVTRGGNDDVSQAARLHLLWEPTTNFSALVTGEYTHVGGVGAVQKGILYGNENADGTLKLGDTKSWNLNTQGFIDLTIKNIRGTLKYDLNGASITYIGGFRTQHLRRQNDQDGSTAYNYGFPTDGSTETQNHELRIASNNDSPFAWQGGLYYFREGGYALTYFQVLGGATPFNYYTFSYDTNAKSFAGFGQVSYKLTETLKLSAGARYTDERKSQIGFNNIAGTYSVINQHYSGSKDTYHLGLDWQATRTNLVYAKFDTGFKSGGFQNGYTYGPETIRAFEIGTKNRFLDNHLELNVDGFWYDYSSLQVQQNDPVTAISRIFNAGKARVYGIEAEASFAITPTDRIDANINWVHGRYLDFLNNGTQYAGNTLPQSPEWAYGGGYSHDFLLPDAKITARVQTRFQTKSYFGFENRNYQLQKAYTKTDLILSYTPLGKGFSASAYVYNVENSTILTASDEAGYAGGYLVQFADPRTYGVRLSYSF</sequence>
<keyword evidence="15" id="KW-0675">Receptor</keyword>
<dbReference type="Proteomes" id="UP000753724">
    <property type="component" value="Unassembled WGS sequence"/>
</dbReference>
<feature type="domain" description="TonB-dependent receptor plug" evidence="14">
    <location>
        <begin position="33"/>
        <end position="139"/>
    </location>
</feature>
<keyword evidence="3 11" id="KW-1134">Transmembrane beta strand</keyword>
<evidence type="ECO:0000256" key="7">
    <source>
        <dbReference type="ARBA" id="ARBA00023065"/>
    </source>
</evidence>
<protein>
    <submittedName>
        <fullName evidence="15">TonB-dependent receptor</fullName>
    </submittedName>
</protein>
<keyword evidence="8 12" id="KW-0798">TonB box</keyword>
<evidence type="ECO:0000256" key="5">
    <source>
        <dbReference type="ARBA" id="ARBA00022692"/>
    </source>
</evidence>
<comment type="subcellular location">
    <subcellularLocation>
        <location evidence="1 11">Cell outer membrane</location>
        <topology evidence="1 11">Multi-pass membrane protein</topology>
    </subcellularLocation>
</comment>
<comment type="caution">
    <text evidence="15">The sequence shown here is derived from an EMBL/GenBank/DDBJ whole genome shotgun (WGS) entry which is preliminary data.</text>
</comment>
<keyword evidence="7" id="KW-0406">Ion transport</keyword>